<proteinExistence type="predicted"/>
<sequence>MEKQLNFVLKLSLEEMALRRVVVNLWTENDIFCAIQNFRDRNKQEYFIGIKSNELWKTVEDKLTNEERDVSLLIGVNAVISESRDWRFGPYAFQQEKFADTLLYLLSLMNHEQQMQVLKKHPGKILSCFLHWPWQDLFLDFADLIWTFLPESDYKNLTDNIYENIRHADYYFPNLIQEFFLRSPSDFRMNFVLSLCSLLLTLSNYEDETIEIFFTNIDPEYKASLAFNYRFLSFLVELIKKDKCHLAELCVREASLNKEEKEGLKEGIEYKMALLKPSFRTGTLKRVLEILDETETGAPDK</sequence>
<dbReference type="Proteomes" id="UP000499080">
    <property type="component" value="Unassembled WGS sequence"/>
</dbReference>
<evidence type="ECO:0000313" key="1">
    <source>
        <dbReference type="EMBL" id="GBN93453.1"/>
    </source>
</evidence>
<dbReference type="AlphaFoldDB" id="A0A4Y2T0L4"/>
<name>A0A4Y2T0L4_ARAVE</name>
<organism evidence="1 2">
    <name type="scientific">Araneus ventricosus</name>
    <name type="common">Orbweaver spider</name>
    <name type="synonym">Epeira ventricosa</name>
    <dbReference type="NCBI Taxonomy" id="182803"/>
    <lineage>
        <taxon>Eukaryota</taxon>
        <taxon>Metazoa</taxon>
        <taxon>Ecdysozoa</taxon>
        <taxon>Arthropoda</taxon>
        <taxon>Chelicerata</taxon>
        <taxon>Arachnida</taxon>
        <taxon>Araneae</taxon>
        <taxon>Araneomorphae</taxon>
        <taxon>Entelegynae</taxon>
        <taxon>Araneoidea</taxon>
        <taxon>Araneidae</taxon>
        <taxon>Araneus</taxon>
    </lineage>
</organism>
<dbReference type="OrthoDB" id="6431550at2759"/>
<reference evidence="1 2" key="1">
    <citation type="journal article" date="2019" name="Sci. Rep.">
        <title>Orb-weaving spider Araneus ventricosus genome elucidates the spidroin gene catalogue.</title>
        <authorList>
            <person name="Kono N."/>
            <person name="Nakamura H."/>
            <person name="Ohtoshi R."/>
            <person name="Moran D.A.P."/>
            <person name="Shinohara A."/>
            <person name="Yoshida Y."/>
            <person name="Fujiwara M."/>
            <person name="Mori M."/>
            <person name="Tomita M."/>
            <person name="Arakawa K."/>
        </authorList>
    </citation>
    <scope>NUCLEOTIDE SEQUENCE [LARGE SCALE GENOMIC DNA]</scope>
</reference>
<dbReference type="EMBL" id="BGPR01024955">
    <property type="protein sequence ID" value="GBN93453.1"/>
    <property type="molecule type" value="Genomic_DNA"/>
</dbReference>
<evidence type="ECO:0000313" key="2">
    <source>
        <dbReference type="Proteomes" id="UP000499080"/>
    </source>
</evidence>
<comment type="caution">
    <text evidence="1">The sequence shown here is derived from an EMBL/GenBank/DDBJ whole genome shotgun (WGS) entry which is preliminary data.</text>
</comment>
<keyword evidence="2" id="KW-1185">Reference proteome</keyword>
<accession>A0A4Y2T0L4</accession>
<gene>
    <name evidence="1" type="ORF">AVEN_182410_1</name>
</gene>
<protein>
    <submittedName>
        <fullName evidence="1">Uncharacterized protein</fullName>
    </submittedName>
</protein>